<keyword evidence="5" id="KW-0547">Nucleotide-binding</keyword>
<evidence type="ECO:0000256" key="5">
    <source>
        <dbReference type="ARBA" id="ARBA00022741"/>
    </source>
</evidence>
<dbReference type="UniPathway" id="UPA00223">
    <property type="reaction ID" value="UER00999"/>
</dbReference>
<organism evidence="11 12">
    <name type="scientific">Beauveria brongniartii RCEF 3172</name>
    <dbReference type="NCBI Taxonomy" id="1081107"/>
    <lineage>
        <taxon>Eukaryota</taxon>
        <taxon>Fungi</taxon>
        <taxon>Dikarya</taxon>
        <taxon>Ascomycota</taxon>
        <taxon>Pezizomycotina</taxon>
        <taxon>Sordariomycetes</taxon>
        <taxon>Hypocreomycetidae</taxon>
        <taxon>Hypocreales</taxon>
        <taxon>Cordycipitaceae</taxon>
        <taxon>Beauveria</taxon>
        <taxon>Beauveria brongniartii</taxon>
    </lineage>
</organism>
<dbReference type="Pfam" id="PF00549">
    <property type="entry name" value="Ligase_CoA"/>
    <property type="match status" value="1"/>
</dbReference>
<evidence type="ECO:0000313" key="12">
    <source>
        <dbReference type="Proteomes" id="UP000076863"/>
    </source>
</evidence>
<dbReference type="Pfam" id="PF08442">
    <property type="entry name" value="ATP-grasp_2"/>
    <property type="match status" value="1"/>
</dbReference>
<dbReference type="InterPro" id="IPR005811">
    <property type="entry name" value="SUCC_ACL_C"/>
</dbReference>
<reference evidence="11 12" key="1">
    <citation type="journal article" date="2016" name="Genome Biol. Evol.">
        <title>Divergent and convergent evolution of fungal pathogenicity.</title>
        <authorList>
            <person name="Shang Y."/>
            <person name="Xiao G."/>
            <person name="Zheng P."/>
            <person name="Cen K."/>
            <person name="Zhan S."/>
            <person name="Wang C."/>
        </authorList>
    </citation>
    <scope>NUCLEOTIDE SEQUENCE [LARGE SCALE GENOMIC DNA]</scope>
    <source>
        <strain evidence="11 12">RCEF 3172</strain>
    </source>
</reference>
<keyword evidence="4" id="KW-0479">Metal-binding</keyword>
<evidence type="ECO:0000259" key="9">
    <source>
        <dbReference type="Pfam" id="PF00549"/>
    </source>
</evidence>
<dbReference type="EMBL" id="AZHA01000007">
    <property type="protein sequence ID" value="OAA46577.1"/>
    <property type="molecule type" value="Genomic_DNA"/>
</dbReference>
<dbReference type="GO" id="GO:0005739">
    <property type="term" value="C:mitochondrion"/>
    <property type="evidence" value="ECO:0007669"/>
    <property type="project" value="TreeGrafter"/>
</dbReference>
<dbReference type="PIRSF" id="PIRSF001554">
    <property type="entry name" value="SucCS_beta"/>
    <property type="match status" value="1"/>
</dbReference>
<dbReference type="GO" id="GO:0006099">
    <property type="term" value="P:tricarboxylic acid cycle"/>
    <property type="evidence" value="ECO:0007669"/>
    <property type="project" value="UniProtKB-UniPathway"/>
</dbReference>
<dbReference type="InterPro" id="IPR013650">
    <property type="entry name" value="ATP-grasp_succ-CoA_synth-type"/>
</dbReference>
<name>A0A167GFX1_9HYPO</name>
<dbReference type="PANTHER" id="PTHR11815">
    <property type="entry name" value="SUCCINYL-COA SYNTHETASE BETA CHAIN"/>
    <property type="match status" value="1"/>
</dbReference>
<dbReference type="SUPFAM" id="SSF52210">
    <property type="entry name" value="Succinyl-CoA synthetase domains"/>
    <property type="match status" value="1"/>
</dbReference>
<evidence type="ECO:0000256" key="1">
    <source>
        <dbReference type="ARBA" id="ARBA00005064"/>
    </source>
</evidence>
<dbReference type="GO" id="GO:0005524">
    <property type="term" value="F:ATP binding"/>
    <property type="evidence" value="ECO:0007669"/>
    <property type="project" value="UniProtKB-KW"/>
</dbReference>
<evidence type="ECO:0000256" key="8">
    <source>
        <dbReference type="ARBA" id="ARBA00022946"/>
    </source>
</evidence>
<gene>
    <name evidence="11" type="ORF">BBO_03132</name>
</gene>
<dbReference type="SUPFAM" id="SSF56059">
    <property type="entry name" value="Glutathione synthetase ATP-binding domain-like"/>
    <property type="match status" value="1"/>
</dbReference>
<sequence>MASQRSALRLWRSSSWPFARQHARRLTLHQYQSQELLKEAGAAVPRGLVARSAEEARAAVEELGNNSWLSAQFLKRNISLAEQEAAGLVARSPEQAVKLAAELLRSSDGAIVAKELYISQPASHDEVWYLAMTVDRETYQPAVVFSKHGGQDIRSISEQHPASIRSYNFTLTEGVPESLVQRIASDIGVSHVAEIASLGKTLTALHKIFVEKEGMLLEICSLARSNHAFVCLDSRFVFDDDAHKRQADLFALRDKEQEVRDEVEAERYGLVYVRMDGNIGNVVNGAGLAMATNDAIGLAGGKSANFLDAGGQATTQTMMQAFSIILRDERVRAILVNIYGGITRCDMIAESIIGAASEMNIHVPMVVRLQGTNSEAGLQLLADADLGLYVEADFGKAAQKAVELAKA</sequence>
<dbReference type="Gene3D" id="3.30.1490.20">
    <property type="entry name" value="ATP-grasp fold, A domain"/>
    <property type="match status" value="1"/>
</dbReference>
<comment type="caution">
    <text evidence="11">The sequence shown here is derived from an EMBL/GenBank/DDBJ whole genome shotgun (WGS) entry which is preliminary data.</text>
</comment>
<keyword evidence="7" id="KW-0460">Magnesium</keyword>
<evidence type="ECO:0000256" key="7">
    <source>
        <dbReference type="ARBA" id="ARBA00022842"/>
    </source>
</evidence>
<dbReference type="GO" id="GO:0004775">
    <property type="term" value="F:succinate-CoA ligase (ADP-forming) activity"/>
    <property type="evidence" value="ECO:0007669"/>
    <property type="project" value="TreeGrafter"/>
</dbReference>
<dbReference type="PANTHER" id="PTHR11815:SF1">
    <property type="entry name" value="SUCCINATE--COA LIGASE [ADP-FORMING] SUBUNIT BETA, MITOCHONDRIAL"/>
    <property type="match status" value="1"/>
</dbReference>
<evidence type="ECO:0000259" key="10">
    <source>
        <dbReference type="Pfam" id="PF08442"/>
    </source>
</evidence>
<evidence type="ECO:0000256" key="4">
    <source>
        <dbReference type="ARBA" id="ARBA00022723"/>
    </source>
</evidence>
<proteinExistence type="predicted"/>
<dbReference type="InterPro" id="IPR017866">
    <property type="entry name" value="Succ-CoA_synthase_bsu_CS"/>
</dbReference>
<feature type="domain" description="ATP-citrate synthase/succinyl-CoA ligase C-terminal" evidence="9">
    <location>
        <begin position="282"/>
        <end position="392"/>
    </location>
</feature>
<keyword evidence="3" id="KW-0436">Ligase</keyword>
<dbReference type="Gene3D" id="3.40.50.261">
    <property type="entry name" value="Succinyl-CoA synthetase domains"/>
    <property type="match status" value="1"/>
</dbReference>
<dbReference type="GO" id="GO:0042709">
    <property type="term" value="C:succinate-CoA ligase complex"/>
    <property type="evidence" value="ECO:0007669"/>
    <property type="project" value="TreeGrafter"/>
</dbReference>
<dbReference type="GO" id="GO:0046872">
    <property type="term" value="F:metal ion binding"/>
    <property type="evidence" value="ECO:0007669"/>
    <property type="project" value="UniProtKB-KW"/>
</dbReference>
<evidence type="ECO:0000256" key="2">
    <source>
        <dbReference type="ARBA" id="ARBA00022532"/>
    </source>
</evidence>
<comment type="pathway">
    <text evidence="1">Carbohydrate metabolism; tricarboxylic acid cycle; succinate from succinyl-CoA (ligase route): step 1/1.</text>
</comment>
<accession>A0A167GFX1</accession>
<keyword evidence="2" id="KW-0816">Tricarboxylic acid cycle</keyword>
<dbReference type="InterPro" id="IPR016102">
    <property type="entry name" value="Succinyl-CoA_synth-like"/>
</dbReference>
<dbReference type="AlphaFoldDB" id="A0A167GFX1"/>
<dbReference type="PROSITE" id="PS01217">
    <property type="entry name" value="SUCCINYL_COA_LIG_3"/>
    <property type="match status" value="1"/>
</dbReference>
<dbReference type="InterPro" id="IPR013815">
    <property type="entry name" value="ATP_grasp_subdomain_1"/>
</dbReference>
<dbReference type="FunFam" id="3.40.50.261:FF:000001">
    <property type="entry name" value="Succinate--CoA ligase [ADP-forming] subunit beta"/>
    <property type="match status" value="1"/>
</dbReference>
<dbReference type="Proteomes" id="UP000076863">
    <property type="component" value="Unassembled WGS sequence"/>
</dbReference>
<dbReference type="OrthoDB" id="1664372at2759"/>
<keyword evidence="6" id="KW-0067">ATP-binding</keyword>
<dbReference type="GO" id="GO:0006104">
    <property type="term" value="P:succinyl-CoA metabolic process"/>
    <property type="evidence" value="ECO:0007669"/>
    <property type="project" value="TreeGrafter"/>
</dbReference>
<feature type="domain" description="ATP-grasp fold succinyl-CoA synthetase-type" evidence="10">
    <location>
        <begin position="28"/>
        <end position="223"/>
    </location>
</feature>
<evidence type="ECO:0000256" key="3">
    <source>
        <dbReference type="ARBA" id="ARBA00022598"/>
    </source>
</evidence>
<dbReference type="Gene3D" id="3.30.470.20">
    <property type="entry name" value="ATP-grasp fold, B domain"/>
    <property type="match status" value="1"/>
</dbReference>
<evidence type="ECO:0000313" key="11">
    <source>
        <dbReference type="EMBL" id="OAA46577.1"/>
    </source>
</evidence>
<protein>
    <submittedName>
        <fullName evidence="11">Succinyl-CoA synthetase beta chain</fullName>
    </submittedName>
</protein>
<evidence type="ECO:0000256" key="6">
    <source>
        <dbReference type="ARBA" id="ARBA00022840"/>
    </source>
</evidence>
<dbReference type="InterPro" id="IPR005809">
    <property type="entry name" value="Succ_CoA_ligase-like_bsu"/>
</dbReference>
<keyword evidence="12" id="KW-1185">Reference proteome</keyword>
<keyword evidence="8" id="KW-0809">Transit peptide</keyword>